<protein>
    <submittedName>
        <fullName evidence="3">SufBD protein</fullName>
    </submittedName>
</protein>
<dbReference type="InterPro" id="IPR055346">
    <property type="entry name" value="Fe-S_cluster_assembly_SufBD"/>
</dbReference>
<comment type="similarity">
    <text evidence="1">Belongs to the iron-sulfur cluster assembly SufBD family.</text>
</comment>
<proteinExistence type="inferred from homology"/>
<gene>
    <name evidence="3" type="ORF">GCM10007981_13200</name>
</gene>
<accession>A0A830GV78</accession>
<dbReference type="InterPro" id="IPR037284">
    <property type="entry name" value="SUF_FeS_clus_asmbl_SufBD_sf"/>
</dbReference>
<sequence length="381" mass="41257">MRGRIMTTLGELKRGAAKLLDSVPYQQVKDSPSIKYYTDWSAFETCSPGEPLRYELDAQVIIRDGRLAKNEVGAVELGEDDALPINTIDLRESKMLLKHLLNVPSVVFIDVPPGAGKLGVLVESSGGSFESSHVLINVRDGASVDLSIIELGGTCSSNVVEALVGRGAQVNLLNASLQGGNPAYGLSRITALDNAVINGYTVVLDGSMNRREEDYLLRGNYSSVSSKVLETGTAKSRIDYYSTLLHIGESTRSYSTVSGIALDGSMVIHRGMGRITETGKWSSTVVEGKMFMGSRDAVAVSVPVIAVDTGDVSEARHSAMDASIDEEQMFYLASRGLSREEVIGLVAHDMVMKYLDEAPKQFSEEIQLIKSIMAERLLRAR</sequence>
<evidence type="ECO:0000313" key="3">
    <source>
        <dbReference type="EMBL" id="GGP21426.1"/>
    </source>
</evidence>
<comment type="caution">
    <text evidence="3">The sequence shown here is derived from an EMBL/GenBank/DDBJ whole genome shotgun (WGS) entry which is preliminary data.</text>
</comment>
<reference evidence="3" key="2">
    <citation type="submission" date="2020-09" db="EMBL/GenBank/DDBJ databases">
        <authorList>
            <person name="Sun Q."/>
            <person name="Ohkuma M."/>
        </authorList>
    </citation>
    <scope>NUCLEOTIDE SEQUENCE</scope>
    <source>
        <strain evidence="3">JCM 10088</strain>
    </source>
</reference>
<evidence type="ECO:0000313" key="4">
    <source>
        <dbReference type="Proteomes" id="UP000610960"/>
    </source>
</evidence>
<dbReference type="AlphaFoldDB" id="A0A830GV78"/>
<dbReference type="Proteomes" id="UP000610960">
    <property type="component" value="Unassembled WGS sequence"/>
</dbReference>
<dbReference type="SUPFAM" id="SSF101960">
    <property type="entry name" value="Stabilizer of iron transporter SufD"/>
    <property type="match status" value="1"/>
</dbReference>
<dbReference type="InterPro" id="IPR000825">
    <property type="entry name" value="SUF_FeS_clus_asmbl_SufBD_core"/>
</dbReference>
<dbReference type="PANTHER" id="PTHR30508">
    <property type="entry name" value="FES CLUSTER ASSEMBLY PROTEIN SUF"/>
    <property type="match status" value="1"/>
</dbReference>
<keyword evidence="4" id="KW-1185">Reference proteome</keyword>
<name>A0A830GV78_9CREN</name>
<dbReference type="PANTHER" id="PTHR30508:SF1">
    <property type="entry name" value="UPF0051 PROTEIN ABCI8, CHLOROPLASTIC-RELATED"/>
    <property type="match status" value="1"/>
</dbReference>
<dbReference type="EMBL" id="BMNL01000003">
    <property type="protein sequence ID" value="GGP21426.1"/>
    <property type="molecule type" value="Genomic_DNA"/>
</dbReference>
<feature type="domain" description="SUF system FeS cluster assembly SufBD core" evidence="2">
    <location>
        <begin position="127"/>
        <end position="346"/>
    </location>
</feature>
<dbReference type="Pfam" id="PF01458">
    <property type="entry name" value="SUFBD_core"/>
    <property type="match status" value="1"/>
</dbReference>
<evidence type="ECO:0000259" key="2">
    <source>
        <dbReference type="Pfam" id="PF01458"/>
    </source>
</evidence>
<evidence type="ECO:0000256" key="1">
    <source>
        <dbReference type="ARBA" id="ARBA00043967"/>
    </source>
</evidence>
<organism evidence="3 4">
    <name type="scientific">Thermocladium modestius</name>
    <dbReference type="NCBI Taxonomy" id="62609"/>
    <lineage>
        <taxon>Archaea</taxon>
        <taxon>Thermoproteota</taxon>
        <taxon>Thermoprotei</taxon>
        <taxon>Thermoproteales</taxon>
        <taxon>Thermoproteaceae</taxon>
        <taxon>Thermocladium</taxon>
    </lineage>
</organism>
<reference evidence="3" key="1">
    <citation type="journal article" date="2014" name="Int. J. Syst. Evol. Microbiol.">
        <title>Complete genome sequence of Corynebacterium casei LMG S-19264T (=DSM 44701T), isolated from a smear-ripened cheese.</title>
        <authorList>
            <consortium name="US DOE Joint Genome Institute (JGI-PGF)"/>
            <person name="Walter F."/>
            <person name="Albersmeier A."/>
            <person name="Kalinowski J."/>
            <person name="Ruckert C."/>
        </authorList>
    </citation>
    <scope>NUCLEOTIDE SEQUENCE</scope>
    <source>
        <strain evidence="3">JCM 10088</strain>
    </source>
</reference>
<dbReference type="GO" id="GO:0016226">
    <property type="term" value="P:iron-sulfur cluster assembly"/>
    <property type="evidence" value="ECO:0007669"/>
    <property type="project" value="InterPro"/>
</dbReference>